<dbReference type="EMBL" id="JXJN01007179">
    <property type="status" value="NOT_ANNOTATED_CDS"/>
    <property type="molecule type" value="Genomic_DNA"/>
</dbReference>
<sequence>MTGRLCDDTGNHPMLICRILEESSLLERVSHESKLKISISEKQCEIKSIKRKKRYNHSNAKMGNSSSSHASGKSSRKCRSLPNSPDVRSFFLESRNIW</sequence>
<reference evidence="2" key="2">
    <citation type="submission" date="2020-05" db="UniProtKB">
        <authorList>
            <consortium name="EnsemblMetazoa"/>
        </authorList>
    </citation>
    <scope>IDENTIFICATION</scope>
    <source>
        <strain evidence="2">IAEA</strain>
    </source>
</reference>
<dbReference type="EMBL" id="JXJN01023137">
    <property type="status" value="NOT_ANNOTATED_CDS"/>
    <property type="molecule type" value="Genomic_DNA"/>
</dbReference>
<dbReference type="EnsemblMetazoa" id="GPPI045092-RA">
    <property type="protein sequence ID" value="GPPI045092-PA"/>
    <property type="gene ID" value="GPPI045092"/>
</dbReference>
<reference evidence="3" key="1">
    <citation type="submission" date="2015-01" db="EMBL/GenBank/DDBJ databases">
        <authorList>
            <person name="Aksoy S."/>
            <person name="Warren W."/>
            <person name="Wilson R.K."/>
        </authorList>
    </citation>
    <scope>NUCLEOTIDE SEQUENCE [LARGE SCALE GENOMIC DNA]</scope>
    <source>
        <strain evidence="3">IAEA</strain>
    </source>
</reference>
<dbReference type="VEuPathDB" id="VectorBase:GPPI015783"/>
<dbReference type="EnsemblMetazoa" id="GPPI015783-RA">
    <property type="protein sequence ID" value="GPPI015783-PA"/>
    <property type="gene ID" value="GPPI015783"/>
</dbReference>
<dbReference type="VEuPathDB" id="VectorBase:GPPI045092"/>
<dbReference type="Proteomes" id="UP000092460">
    <property type="component" value="Unassembled WGS sequence"/>
</dbReference>
<accession>A0A1B0B1I1</accession>
<keyword evidence="3" id="KW-1185">Reference proteome</keyword>
<evidence type="ECO:0000313" key="3">
    <source>
        <dbReference type="Proteomes" id="UP000092460"/>
    </source>
</evidence>
<evidence type="ECO:0000313" key="2">
    <source>
        <dbReference type="EnsemblMetazoa" id="GPPI045092-PA"/>
    </source>
</evidence>
<evidence type="ECO:0000256" key="1">
    <source>
        <dbReference type="SAM" id="MobiDB-lite"/>
    </source>
</evidence>
<proteinExistence type="predicted"/>
<name>A0A1B0B1I1_9MUSC</name>
<dbReference type="AlphaFoldDB" id="A0A1B0B1I1"/>
<protein>
    <submittedName>
        <fullName evidence="2">Uncharacterized protein</fullName>
    </submittedName>
</protein>
<feature type="region of interest" description="Disordered" evidence="1">
    <location>
        <begin position="50"/>
        <end position="87"/>
    </location>
</feature>
<organism evidence="2 3">
    <name type="scientific">Glossina palpalis gambiensis</name>
    <dbReference type="NCBI Taxonomy" id="67801"/>
    <lineage>
        <taxon>Eukaryota</taxon>
        <taxon>Metazoa</taxon>
        <taxon>Ecdysozoa</taxon>
        <taxon>Arthropoda</taxon>
        <taxon>Hexapoda</taxon>
        <taxon>Insecta</taxon>
        <taxon>Pterygota</taxon>
        <taxon>Neoptera</taxon>
        <taxon>Endopterygota</taxon>
        <taxon>Diptera</taxon>
        <taxon>Brachycera</taxon>
        <taxon>Muscomorpha</taxon>
        <taxon>Hippoboscoidea</taxon>
        <taxon>Glossinidae</taxon>
        <taxon>Glossina</taxon>
    </lineage>
</organism>